<dbReference type="Proteomes" id="UP000014064">
    <property type="component" value="Unassembled WGS sequence"/>
</dbReference>
<reference evidence="2" key="1">
    <citation type="journal article" date="2013" name="BMC Genomics">
        <title>Genome and transcriptome sequencing of the halophilic fungus Wallemia ichthyophaga: haloadaptations present and absent.</title>
        <authorList>
            <person name="Zajc J."/>
            <person name="Liu Y."/>
            <person name="Dai W."/>
            <person name="Yang Z."/>
            <person name="Hu J."/>
            <person name="Gostincar C."/>
            <person name="Gunde-Cimerman N."/>
        </authorList>
    </citation>
    <scope>NUCLEOTIDE SEQUENCE [LARGE SCALE GENOMIC DNA]</scope>
    <source>
        <strain evidence="2">EXF-994 / CBS 113033</strain>
    </source>
</reference>
<dbReference type="EMBL" id="KE007245">
    <property type="protein sequence ID" value="EOQ99023.1"/>
    <property type="molecule type" value="Genomic_DNA"/>
</dbReference>
<organism evidence="1 2">
    <name type="scientific">Wallemia ichthyophaga (strain EXF-994 / CBS 113033)</name>
    <dbReference type="NCBI Taxonomy" id="1299270"/>
    <lineage>
        <taxon>Eukaryota</taxon>
        <taxon>Fungi</taxon>
        <taxon>Dikarya</taxon>
        <taxon>Basidiomycota</taxon>
        <taxon>Wallemiomycotina</taxon>
        <taxon>Wallemiomycetes</taxon>
        <taxon>Wallemiales</taxon>
        <taxon>Wallemiaceae</taxon>
        <taxon>Wallemia</taxon>
    </lineage>
</organism>
<dbReference type="AlphaFoldDB" id="R9A9X4"/>
<keyword evidence="2" id="KW-1185">Reference proteome</keyword>
<name>R9A9X4_WALI9</name>
<proteinExistence type="predicted"/>
<sequence length="109" mass="12293">MNIMLIRNHILHLISFFTSAFIMDRDTVDFMAIKMAIFLASHIIMEFFKMMLVEYSGASEEDNVKTQDVSKTKEGDVDGEVSYAKDVKAGEEFATDKSVEADREGAVKT</sequence>
<dbReference type="GeneID" id="20375490"/>
<evidence type="ECO:0000313" key="1">
    <source>
        <dbReference type="EMBL" id="EOQ99023.1"/>
    </source>
</evidence>
<protein>
    <submittedName>
        <fullName evidence="1">Uncharacterized protein</fullName>
    </submittedName>
</protein>
<dbReference type="RefSeq" id="XP_009270078.1">
    <property type="nucleotide sequence ID" value="XM_009271803.1"/>
</dbReference>
<evidence type="ECO:0000313" key="2">
    <source>
        <dbReference type="Proteomes" id="UP000014064"/>
    </source>
</evidence>
<dbReference type="KEGG" id="wic:J056_002538"/>
<dbReference type="HOGENOM" id="CLU_2186005_0_0_1"/>
<gene>
    <name evidence="1" type="ORF">J056_002538</name>
</gene>
<accession>R9A9X4</accession>